<feature type="domain" description="Plasmid pRiA4b Orf3-like" evidence="2">
    <location>
        <begin position="75"/>
        <end position="155"/>
    </location>
</feature>
<gene>
    <name evidence="3" type="ORF">I6I06_28605</name>
</gene>
<sequence length="166" mass="18250">MKPTTSSLPARPAGDADQPSRPDGYERNQACSLATTPKLPESLSDRYSFWEFSYPPTNCIATPGGASRTSARPTIYDFGDNWQHRVKVEKILPPDSDLRSPICLAGRNACPPEDVGGGPGYIEFLEAITDPSHEDHEQLLEWCGGSFDPDAFDLAAVNERLSEFEF</sequence>
<dbReference type="SUPFAM" id="SSF159941">
    <property type="entry name" value="MM3350-like"/>
    <property type="match status" value="1"/>
</dbReference>
<dbReference type="PANTHER" id="PTHR41878">
    <property type="entry name" value="LEXA REPRESSOR-RELATED"/>
    <property type="match status" value="1"/>
</dbReference>
<evidence type="ECO:0000259" key="2">
    <source>
        <dbReference type="Pfam" id="PF07929"/>
    </source>
</evidence>
<protein>
    <submittedName>
        <fullName evidence="3">Plasmid pRiA4b ORF-3 family protein</fullName>
    </submittedName>
</protein>
<geneLocation type="plasmid" evidence="3 4">
    <name>unnamed</name>
</geneLocation>
<proteinExistence type="predicted"/>
<evidence type="ECO:0000313" key="3">
    <source>
        <dbReference type="EMBL" id="QQC67947.1"/>
    </source>
</evidence>
<accession>A0A7T4N9Y5</accession>
<dbReference type="Pfam" id="PF07929">
    <property type="entry name" value="PRiA4_ORF3"/>
    <property type="match status" value="1"/>
</dbReference>
<evidence type="ECO:0000313" key="4">
    <source>
        <dbReference type="Proteomes" id="UP000595610"/>
    </source>
</evidence>
<dbReference type="KEGG" id="pgis:I6I06_28605"/>
<keyword evidence="3" id="KW-0614">Plasmid</keyword>
<dbReference type="AlphaFoldDB" id="A0A7T4N9Y5"/>
<keyword evidence="4" id="KW-1185">Reference proteome</keyword>
<dbReference type="InterPro" id="IPR012912">
    <property type="entry name" value="Plasmid_pRiA4b_Orf3-like"/>
</dbReference>
<reference evidence="3 4" key="1">
    <citation type="submission" date="2020-12" db="EMBL/GenBank/DDBJ databases">
        <title>FDA dAtabase for Regulatory Grade micrObial Sequences (FDA-ARGOS): Supporting development and validation of Infectious Disease Dx tests.</title>
        <authorList>
            <person name="Nelson B."/>
            <person name="Plummer A."/>
            <person name="Tallon L."/>
            <person name="Sadzewicz L."/>
            <person name="Zhao X."/>
            <person name="Boylan J."/>
            <person name="Ott S."/>
            <person name="Bowen H."/>
            <person name="Vavikolanu K."/>
            <person name="Mehta A."/>
            <person name="Aluvathingal J."/>
            <person name="Nadendla S."/>
            <person name="Myers T."/>
            <person name="Yan Y."/>
            <person name="Sichtig H."/>
        </authorList>
    </citation>
    <scope>NUCLEOTIDE SEQUENCE [LARGE SCALE GENOMIC DNA]</scope>
    <source>
        <strain evidence="3 4">FDAARGOS_1049</strain>
        <plasmid evidence="3 4">unnamed</plasmid>
    </source>
</reference>
<evidence type="ECO:0000256" key="1">
    <source>
        <dbReference type="SAM" id="MobiDB-lite"/>
    </source>
</evidence>
<dbReference type="PANTHER" id="PTHR41878:SF1">
    <property type="entry name" value="TNPR PROTEIN"/>
    <property type="match status" value="1"/>
</dbReference>
<feature type="region of interest" description="Disordered" evidence="1">
    <location>
        <begin position="1"/>
        <end position="37"/>
    </location>
</feature>
<organism evidence="3 4">
    <name type="scientific">Paraburkholderia ginsengisoli</name>
    <dbReference type="NCBI Taxonomy" id="311231"/>
    <lineage>
        <taxon>Bacteria</taxon>
        <taxon>Pseudomonadati</taxon>
        <taxon>Pseudomonadota</taxon>
        <taxon>Betaproteobacteria</taxon>
        <taxon>Burkholderiales</taxon>
        <taxon>Burkholderiaceae</taxon>
        <taxon>Paraburkholderia</taxon>
    </lineage>
</organism>
<dbReference type="Proteomes" id="UP000595610">
    <property type="component" value="Plasmid unnamed"/>
</dbReference>
<dbReference type="Gene3D" id="3.10.290.30">
    <property type="entry name" value="MM3350-like"/>
    <property type="match status" value="1"/>
</dbReference>
<name>A0A7T4N9Y5_9BURK</name>
<dbReference type="InterPro" id="IPR024047">
    <property type="entry name" value="MM3350-like_sf"/>
</dbReference>
<dbReference type="EMBL" id="CP066077">
    <property type="protein sequence ID" value="QQC67947.1"/>
    <property type="molecule type" value="Genomic_DNA"/>
</dbReference>